<accession>A0A6A3G6H3</accession>
<evidence type="ECO:0000256" key="2">
    <source>
        <dbReference type="ARBA" id="ARBA00023002"/>
    </source>
</evidence>
<dbReference type="InterPro" id="IPR036812">
    <property type="entry name" value="NAD(P)_OxRdtase_dom_sf"/>
</dbReference>
<dbReference type="GO" id="GO:0016491">
    <property type="term" value="F:oxidoreductase activity"/>
    <property type="evidence" value="ECO:0007669"/>
    <property type="project" value="UniProtKB-KW"/>
</dbReference>
<dbReference type="Proteomes" id="UP000460718">
    <property type="component" value="Unassembled WGS sequence"/>
</dbReference>
<comment type="caution">
    <text evidence="3">The sequence shown here is derived from an EMBL/GenBank/DDBJ whole genome shotgun (WGS) entry which is preliminary data.</text>
</comment>
<dbReference type="PANTHER" id="PTHR43150">
    <property type="entry name" value="HYPERKINETIC, ISOFORM M"/>
    <property type="match status" value="1"/>
</dbReference>
<dbReference type="SUPFAM" id="SSF51430">
    <property type="entry name" value="NAD(P)-linked oxidoreductase"/>
    <property type="match status" value="1"/>
</dbReference>
<dbReference type="AlphaFoldDB" id="A0A6A3G6H3"/>
<proteinExistence type="predicted"/>
<reference evidence="3 4" key="1">
    <citation type="submission" date="2018-09" db="EMBL/GenBank/DDBJ databases">
        <title>Genomic investigation of the strawberry pathogen Phytophthora fragariae indicates pathogenicity is determined by transcriptional variation in three key races.</title>
        <authorList>
            <person name="Adams T.M."/>
            <person name="Armitage A.D."/>
            <person name="Sobczyk M.K."/>
            <person name="Bates H.J."/>
            <person name="Dunwell J.M."/>
            <person name="Nellist C.F."/>
            <person name="Harrison R.J."/>
        </authorList>
    </citation>
    <scope>NUCLEOTIDE SEQUENCE [LARGE SCALE GENOMIC DNA]</scope>
    <source>
        <strain evidence="3 4">SCRP245</strain>
    </source>
</reference>
<evidence type="ECO:0000313" key="4">
    <source>
        <dbReference type="Proteomes" id="UP000460718"/>
    </source>
</evidence>
<dbReference type="PANTHER" id="PTHR43150:SF2">
    <property type="entry name" value="HYPERKINETIC, ISOFORM M"/>
    <property type="match status" value="1"/>
</dbReference>
<name>A0A6A3G6H3_9STRA</name>
<evidence type="ECO:0000313" key="3">
    <source>
        <dbReference type="EMBL" id="KAE8954075.1"/>
    </source>
</evidence>
<keyword evidence="1" id="KW-0521">NADP</keyword>
<sequence length="74" mass="8460">MNYVIDQGWAFYWGTSMWTAAQISEACEITDRLGVRPIVGQPIYSVLDRNKVEFEYVDLYKKPSISSGKSYSKA</sequence>
<organism evidence="3 4">
    <name type="scientific">Phytophthora fragariae</name>
    <dbReference type="NCBI Taxonomy" id="53985"/>
    <lineage>
        <taxon>Eukaryota</taxon>
        <taxon>Sar</taxon>
        <taxon>Stramenopiles</taxon>
        <taxon>Oomycota</taxon>
        <taxon>Peronosporomycetes</taxon>
        <taxon>Peronosporales</taxon>
        <taxon>Peronosporaceae</taxon>
        <taxon>Phytophthora</taxon>
    </lineage>
</organism>
<dbReference type="EMBL" id="QXFW01009390">
    <property type="protein sequence ID" value="KAE8954075.1"/>
    <property type="molecule type" value="Genomic_DNA"/>
</dbReference>
<dbReference type="InterPro" id="IPR005399">
    <property type="entry name" value="K_chnl_volt-dep_bsu_KCNAB-rel"/>
</dbReference>
<gene>
    <name evidence="3" type="ORF">PF011_g32217</name>
</gene>
<evidence type="ECO:0008006" key="5">
    <source>
        <dbReference type="Google" id="ProtNLM"/>
    </source>
</evidence>
<dbReference type="Gene3D" id="3.20.20.100">
    <property type="entry name" value="NADP-dependent oxidoreductase domain"/>
    <property type="match status" value="1"/>
</dbReference>
<protein>
    <recommendedName>
        <fullName evidence="5">NADP-dependent oxidoreductase domain-containing protein</fullName>
    </recommendedName>
</protein>
<evidence type="ECO:0000256" key="1">
    <source>
        <dbReference type="ARBA" id="ARBA00022857"/>
    </source>
</evidence>
<keyword evidence="2" id="KW-0560">Oxidoreductase</keyword>